<dbReference type="Proteomes" id="UP000799767">
    <property type="component" value="Unassembled WGS sequence"/>
</dbReference>
<gene>
    <name evidence="1" type="ORF">BDY17DRAFT_291481</name>
</gene>
<proteinExistence type="predicted"/>
<sequence length="297" mass="33050">MRPASRQLGRNVQDSSIPYVVPMAQCELLNPSSPLRAPPPPAVNIVETLKMPPTQRERRRLNLQARPNRYYNTTPPYNHTRHICGSVSGENAAVEHLDRMRDKHSNKIPPGLNTWDAAALAWSAEYGPSIRTWPQAQQSLDLLAWWAAQAFRRDMLVEGPISKVGVAMLTRPNGSTRVVFGFTATKQPGWEVVGQRQSRVNRVMRSCMAIGIAEPRLEDTANSRPGSCVETFTFPLVLAHEGRAREIGGTLRTIVRSFGPGGAMTLGMCDNCKRYARMLREGCPRLVIVDAGENVRR</sequence>
<evidence type="ECO:0000313" key="1">
    <source>
        <dbReference type="EMBL" id="KAF2486428.1"/>
    </source>
</evidence>
<keyword evidence="2" id="KW-1185">Reference proteome</keyword>
<protein>
    <submittedName>
        <fullName evidence="1">Uncharacterized protein</fullName>
    </submittedName>
</protein>
<accession>A0A6A6Q1R6</accession>
<evidence type="ECO:0000313" key="2">
    <source>
        <dbReference type="Proteomes" id="UP000799767"/>
    </source>
</evidence>
<dbReference type="RefSeq" id="XP_033592997.1">
    <property type="nucleotide sequence ID" value="XM_033732671.1"/>
</dbReference>
<organism evidence="1 2">
    <name type="scientific">Neohortaea acidophila</name>
    <dbReference type="NCBI Taxonomy" id="245834"/>
    <lineage>
        <taxon>Eukaryota</taxon>
        <taxon>Fungi</taxon>
        <taxon>Dikarya</taxon>
        <taxon>Ascomycota</taxon>
        <taxon>Pezizomycotina</taxon>
        <taxon>Dothideomycetes</taxon>
        <taxon>Dothideomycetidae</taxon>
        <taxon>Mycosphaerellales</taxon>
        <taxon>Teratosphaeriaceae</taxon>
        <taxon>Neohortaea</taxon>
    </lineage>
</organism>
<reference evidence="1" key="1">
    <citation type="journal article" date="2020" name="Stud. Mycol.">
        <title>101 Dothideomycetes genomes: a test case for predicting lifestyles and emergence of pathogens.</title>
        <authorList>
            <person name="Haridas S."/>
            <person name="Albert R."/>
            <person name="Binder M."/>
            <person name="Bloem J."/>
            <person name="Labutti K."/>
            <person name="Salamov A."/>
            <person name="Andreopoulos B."/>
            <person name="Baker S."/>
            <person name="Barry K."/>
            <person name="Bills G."/>
            <person name="Bluhm B."/>
            <person name="Cannon C."/>
            <person name="Castanera R."/>
            <person name="Culley D."/>
            <person name="Daum C."/>
            <person name="Ezra D."/>
            <person name="Gonzalez J."/>
            <person name="Henrissat B."/>
            <person name="Kuo A."/>
            <person name="Liang C."/>
            <person name="Lipzen A."/>
            <person name="Lutzoni F."/>
            <person name="Magnuson J."/>
            <person name="Mondo S."/>
            <person name="Nolan M."/>
            <person name="Ohm R."/>
            <person name="Pangilinan J."/>
            <person name="Park H.-J."/>
            <person name="Ramirez L."/>
            <person name="Alfaro M."/>
            <person name="Sun H."/>
            <person name="Tritt A."/>
            <person name="Yoshinaga Y."/>
            <person name="Zwiers L.-H."/>
            <person name="Turgeon B."/>
            <person name="Goodwin S."/>
            <person name="Spatafora J."/>
            <person name="Crous P."/>
            <person name="Grigoriev I."/>
        </authorList>
    </citation>
    <scope>NUCLEOTIDE SEQUENCE</scope>
    <source>
        <strain evidence="1">CBS 113389</strain>
    </source>
</reference>
<dbReference type="AlphaFoldDB" id="A0A6A6Q1R6"/>
<dbReference type="GeneID" id="54473673"/>
<name>A0A6A6Q1R6_9PEZI</name>
<dbReference type="EMBL" id="MU001632">
    <property type="protein sequence ID" value="KAF2486428.1"/>
    <property type="molecule type" value="Genomic_DNA"/>
</dbReference>